<dbReference type="InterPro" id="IPR036390">
    <property type="entry name" value="WH_DNA-bd_sf"/>
</dbReference>
<dbReference type="Pfam" id="PF02002">
    <property type="entry name" value="TFIIE_alpha"/>
    <property type="match status" value="1"/>
</dbReference>
<dbReference type="FunFam" id="1.10.10.10:FF:000264">
    <property type="entry name" value="Transcription factor E"/>
    <property type="match status" value="1"/>
</dbReference>
<dbReference type="InterPro" id="IPR024550">
    <property type="entry name" value="TFIIEa/SarR/Rpc3_HTH_dom"/>
</dbReference>
<keyword evidence="1 4" id="KW-0805">Transcription regulation</keyword>
<gene>
    <name evidence="4" type="primary">tfe</name>
    <name evidence="6" type="ORF">GCM10007209_21740</name>
</gene>
<evidence type="ECO:0000256" key="2">
    <source>
        <dbReference type="ARBA" id="ARBA00023125"/>
    </source>
</evidence>
<keyword evidence="3 4" id="KW-0804">Transcription</keyword>
<dbReference type="SUPFAM" id="SSF46785">
    <property type="entry name" value="Winged helix' DNA-binding domain"/>
    <property type="match status" value="1"/>
</dbReference>
<protein>
    <recommendedName>
        <fullName evidence="4">Transcription factor E</fullName>
        <shortName evidence="4">TFE</shortName>
    </recommendedName>
    <alternativeName>
        <fullName evidence="4">TFIIE subunit alpha homolog</fullName>
    </alternativeName>
    <alternativeName>
        <fullName evidence="4">Transcription initiation factor TFIIE</fullName>
    </alternativeName>
</protein>
<dbReference type="HAMAP" id="MF_01909">
    <property type="entry name" value="TFE_arch"/>
    <property type="match status" value="1"/>
</dbReference>
<evidence type="ECO:0000256" key="4">
    <source>
        <dbReference type="HAMAP-Rule" id="MF_01909"/>
    </source>
</evidence>
<reference evidence="6" key="2">
    <citation type="submission" date="2020-09" db="EMBL/GenBank/DDBJ databases">
        <authorList>
            <person name="Sun Q."/>
            <person name="Sedlacek I."/>
        </authorList>
    </citation>
    <scope>NUCLEOTIDE SEQUENCE</scope>
    <source>
        <strain evidence="6">CCM 7217</strain>
    </source>
</reference>
<comment type="similarity">
    <text evidence="4">Belongs to the TFE family.</text>
</comment>
<keyword evidence="2 4" id="KW-0238">DNA-binding</keyword>
<organism evidence="6 7">
    <name type="scientific">Haloferax sulfurifontis</name>
    <dbReference type="NCBI Taxonomy" id="255616"/>
    <lineage>
        <taxon>Archaea</taxon>
        <taxon>Methanobacteriati</taxon>
        <taxon>Methanobacteriota</taxon>
        <taxon>Stenosarchaea group</taxon>
        <taxon>Halobacteria</taxon>
        <taxon>Halobacteriales</taxon>
        <taxon>Haloferacaceae</taxon>
        <taxon>Haloferax</taxon>
    </lineage>
</organism>
<dbReference type="PANTHER" id="PTHR13097:SF7">
    <property type="entry name" value="GENERAL TRANSCRIPTION FACTOR IIE SUBUNIT 1"/>
    <property type="match status" value="1"/>
</dbReference>
<accession>A0A830E8I1</accession>
<comment type="function">
    <text evidence="4">Transcription factor that plays a role in the activation of archaeal genes transcribed by RNA polymerase. Facilitates transcription initiation by enhancing TATA-box recognition by TATA-box-binding protein (Tbp), and transcription factor B (Tfb) and RNA polymerase recruitment. Not absolutely required for transcription in vitro, but particularly important in cases where Tbp or Tfb function is not optimal. It dynamically alters the nucleic acid-binding properties of RNA polymerases by stabilizing the initiation complex and destabilizing elongation complexes. Seems to translocate with the RNA polymerase following initiation and acts by binding to the non template strand of the transcription bubble in elongation complexes.</text>
</comment>
<dbReference type="GO" id="GO:0003677">
    <property type="term" value="F:DNA binding"/>
    <property type="evidence" value="ECO:0007669"/>
    <property type="project" value="UniProtKB-KW"/>
</dbReference>
<dbReference type="GO" id="GO:0006367">
    <property type="term" value="P:transcription initiation at RNA polymerase II promoter"/>
    <property type="evidence" value="ECO:0007669"/>
    <property type="project" value="InterPro"/>
</dbReference>
<proteinExistence type="inferred from homology"/>
<name>A0A830E8I1_9EURY</name>
<dbReference type="SMART" id="SM00531">
    <property type="entry name" value="TFIIE"/>
    <property type="match status" value="1"/>
</dbReference>
<sequence>MAFLTPFRTMAFEELLNDPVIQKYLHELVGPTGMPVAAAPPDGEVTDEELAEELRLELNDVRRALFILYENDLASYRRVRDEDSGWLTYLWTFHYENIPENLEEEMYRLLDALEERLDYERNHEFYLSEPAGIRFEFSEAMEHGFQCPETGAQLEPMDNDDLVDAMERRIEELRDELNVEVTGTN</sequence>
<dbReference type="EMBL" id="BMCI01000003">
    <property type="protein sequence ID" value="GGC59369.1"/>
    <property type="molecule type" value="Genomic_DNA"/>
</dbReference>
<dbReference type="Gene3D" id="1.10.10.10">
    <property type="entry name" value="Winged helix-like DNA-binding domain superfamily/Winged helix DNA-binding domain"/>
    <property type="match status" value="1"/>
</dbReference>
<evidence type="ECO:0000313" key="7">
    <source>
        <dbReference type="Proteomes" id="UP000646833"/>
    </source>
</evidence>
<feature type="domain" description="HTH TFE/IIEalpha-type" evidence="5">
    <location>
        <begin position="17"/>
        <end position="99"/>
    </location>
</feature>
<evidence type="ECO:0000259" key="5">
    <source>
        <dbReference type="PROSITE" id="PS51344"/>
    </source>
</evidence>
<dbReference type="InterPro" id="IPR016481">
    <property type="entry name" value="TF_E_archaea"/>
</dbReference>
<comment type="caution">
    <text evidence="6">The sequence shown here is derived from an EMBL/GenBank/DDBJ whole genome shotgun (WGS) entry which is preliminary data.</text>
</comment>
<dbReference type="InterPro" id="IPR039997">
    <property type="entry name" value="TFE"/>
</dbReference>
<dbReference type="PROSITE" id="PS51344">
    <property type="entry name" value="HTH_TFE_IIE"/>
    <property type="match status" value="1"/>
</dbReference>
<comment type="domain">
    <text evidence="4">The winged helix domain is involved in binding to DNA in the preinitiation complex.</text>
</comment>
<comment type="subunit">
    <text evidence="4">Monomer. Interaction with RNA polymerase subunits RpoF and RpoE is necessary for Tfe stimulatory transcription activity. Able to interact with Tbp and RNA polymerase in the absence of DNA promoter. Interacts both with the preinitiation and elongation complexes.</text>
</comment>
<dbReference type="InterPro" id="IPR002853">
    <property type="entry name" value="TFIIE_asu"/>
</dbReference>
<evidence type="ECO:0000313" key="6">
    <source>
        <dbReference type="EMBL" id="GGC59369.1"/>
    </source>
</evidence>
<dbReference type="PANTHER" id="PTHR13097">
    <property type="entry name" value="TRANSCRIPTION INITIATION FACTOR IIE, ALPHA SUBUNIT"/>
    <property type="match status" value="1"/>
</dbReference>
<dbReference type="PIRSF" id="PIRSF006373">
    <property type="entry name" value="TF_E_archaea"/>
    <property type="match status" value="1"/>
</dbReference>
<dbReference type="InterPro" id="IPR017919">
    <property type="entry name" value="TFIIE/TFIIEa_HTH"/>
</dbReference>
<dbReference type="Proteomes" id="UP000646833">
    <property type="component" value="Unassembled WGS sequence"/>
</dbReference>
<evidence type="ECO:0000256" key="1">
    <source>
        <dbReference type="ARBA" id="ARBA00023015"/>
    </source>
</evidence>
<dbReference type="GO" id="GO:0006355">
    <property type="term" value="P:regulation of DNA-templated transcription"/>
    <property type="evidence" value="ECO:0007669"/>
    <property type="project" value="InterPro"/>
</dbReference>
<dbReference type="InterPro" id="IPR036388">
    <property type="entry name" value="WH-like_DNA-bd_sf"/>
</dbReference>
<evidence type="ECO:0000256" key="3">
    <source>
        <dbReference type="ARBA" id="ARBA00023163"/>
    </source>
</evidence>
<reference evidence="6" key="1">
    <citation type="journal article" date="2014" name="Int. J. Syst. Evol. Microbiol.">
        <title>Complete genome sequence of Corynebacterium casei LMG S-19264T (=DSM 44701T), isolated from a smear-ripened cheese.</title>
        <authorList>
            <consortium name="US DOE Joint Genome Institute (JGI-PGF)"/>
            <person name="Walter F."/>
            <person name="Albersmeier A."/>
            <person name="Kalinowski J."/>
            <person name="Ruckert C."/>
        </authorList>
    </citation>
    <scope>NUCLEOTIDE SEQUENCE</scope>
    <source>
        <strain evidence="6">CCM 7217</strain>
    </source>
</reference>
<dbReference type="AlphaFoldDB" id="A0A830E8I1"/>